<dbReference type="AlphaFoldDB" id="A0A1H2WNE6"/>
<keyword evidence="1" id="KW-0812">Transmembrane</keyword>
<evidence type="ECO:0000313" key="3">
    <source>
        <dbReference type="Proteomes" id="UP000198828"/>
    </source>
</evidence>
<dbReference type="NCBIfam" id="TIGR02862">
    <property type="entry name" value="spore_BofA"/>
    <property type="match status" value="1"/>
</dbReference>
<dbReference type="Pfam" id="PF07441">
    <property type="entry name" value="BofA"/>
    <property type="match status" value="1"/>
</dbReference>
<dbReference type="Proteomes" id="UP000198828">
    <property type="component" value="Unassembled WGS sequence"/>
</dbReference>
<feature type="transmembrane region" description="Helical" evidence="1">
    <location>
        <begin position="6"/>
        <end position="31"/>
    </location>
</feature>
<evidence type="ECO:0000256" key="1">
    <source>
        <dbReference type="SAM" id="Phobius"/>
    </source>
</evidence>
<keyword evidence="1" id="KW-0472">Membrane</keyword>
<proteinExistence type="predicted"/>
<reference evidence="2 3" key="1">
    <citation type="submission" date="2016-10" db="EMBL/GenBank/DDBJ databases">
        <authorList>
            <person name="de Groot N.N."/>
        </authorList>
    </citation>
    <scope>NUCLEOTIDE SEQUENCE [LARGE SCALE GENOMIC DNA]</scope>
    <source>
        <strain evidence="2 3">DSM 23310</strain>
    </source>
</reference>
<dbReference type="InterPro" id="IPR010001">
    <property type="entry name" value="BofA"/>
</dbReference>
<protein>
    <submittedName>
        <fullName evidence="2">Inhibitor of the pro-sigma K processing machinery</fullName>
    </submittedName>
</protein>
<dbReference type="RefSeq" id="WP_093751967.1">
    <property type="nucleotide sequence ID" value="NZ_BSYN01000001.1"/>
</dbReference>
<feature type="transmembrane region" description="Helical" evidence="1">
    <location>
        <begin position="38"/>
        <end position="60"/>
    </location>
</feature>
<accession>A0A1H2WNE6</accession>
<gene>
    <name evidence="2" type="ORF">SAMN05660923_01293</name>
</gene>
<keyword evidence="3" id="KW-1185">Reference proteome</keyword>
<sequence>MGINSILAFAFGLFLLYIVGILLVIPIRLIVKLIINGVLGGILLLIVNLIGSFIGISIAINPLTAIIVGIFGIPGILLLLIIQYIL</sequence>
<evidence type="ECO:0000313" key="2">
    <source>
        <dbReference type="EMBL" id="SDW81794.1"/>
    </source>
</evidence>
<name>A0A1H2WNE6_9FIRM</name>
<feature type="transmembrane region" description="Helical" evidence="1">
    <location>
        <begin position="66"/>
        <end position="85"/>
    </location>
</feature>
<dbReference type="EMBL" id="FNNG01000004">
    <property type="protein sequence ID" value="SDW81794.1"/>
    <property type="molecule type" value="Genomic_DNA"/>
</dbReference>
<keyword evidence="1" id="KW-1133">Transmembrane helix</keyword>
<organism evidence="2 3">
    <name type="scientific">Tepidimicrobium xylanilyticum</name>
    <dbReference type="NCBI Taxonomy" id="1123352"/>
    <lineage>
        <taxon>Bacteria</taxon>
        <taxon>Bacillati</taxon>
        <taxon>Bacillota</taxon>
        <taxon>Tissierellia</taxon>
        <taxon>Tissierellales</taxon>
        <taxon>Tepidimicrobiaceae</taxon>
        <taxon>Tepidimicrobium</taxon>
    </lineage>
</organism>